<dbReference type="Gene3D" id="3.55.50.30">
    <property type="match status" value="1"/>
</dbReference>
<keyword evidence="2" id="KW-1185">Reference proteome</keyword>
<name>A0ABZ0IQN8_9BACT</name>
<gene>
    <name evidence="1" type="ORF">RT717_27445</name>
</gene>
<accession>A0ABZ0IQN8</accession>
<dbReference type="InterPro" id="IPR008969">
    <property type="entry name" value="CarboxyPept-like_regulatory"/>
</dbReference>
<organism evidence="1 2">
    <name type="scientific">Imperialibacter roseus</name>
    <dbReference type="NCBI Taxonomy" id="1324217"/>
    <lineage>
        <taxon>Bacteria</taxon>
        <taxon>Pseudomonadati</taxon>
        <taxon>Bacteroidota</taxon>
        <taxon>Cytophagia</taxon>
        <taxon>Cytophagales</taxon>
        <taxon>Flammeovirgaceae</taxon>
        <taxon>Imperialibacter</taxon>
    </lineage>
</organism>
<proteinExistence type="predicted"/>
<reference evidence="1 2" key="1">
    <citation type="journal article" date="2023" name="Microbiol. Resour. Announc.">
        <title>Complete Genome Sequence of Imperialibacter roseus strain P4T.</title>
        <authorList>
            <person name="Tizabi D.R."/>
            <person name="Bachvaroff T."/>
            <person name="Hill R.T."/>
        </authorList>
    </citation>
    <scope>NUCLEOTIDE SEQUENCE [LARGE SCALE GENOMIC DNA]</scope>
    <source>
        <strain evidence="1 2">P4T</strain>
    </source>
</reference>
<dbReference type="Proteomes" id="UP001302349">
    <property type="component" value="Chromosome"/>
</dbReference>
<dbReference type="SUPFAM" id="SSF49464">
    <property type="entry name" value="Carboxypeptidase regulatory domain-like"/>
    <property type="match status" value="1"/>
</dbReference>
<dbReference type="RefSeq" id="WP_317489508.1">
    <property type="nucleotide sequence ID" value="NZ_CP136051.1"/>
</dbReference>
<evidence type="ECO:0000313" key="2">
    <source>
        <dbReference type="Proteomes" id="UP001302349"/>
    </source>
</evidence>
<protein>
    <submittedName>
        <fullName evidence="1">DUF4974 domain-containing protein</fullName>
    </submittedName>
</protein>
<evidence type="ECO:0000313" key="1">
    <source>
        <dbReference type="EMBL" id="WOK06807.1"/>
    </source>
</evidence>
<dbReference type="EMBL" id="CP136051">
    <property type="protein sequence ID" value="WOK06807.1"/>
    <property type="molecule type" value="Genomic_DNA"/>
</dbReference>
<sequence>MSGKLIFLTLFLVAVVGRACCQNLLDQRLSLNFTDLPIGQALTEISNRADCRFSYNPDLLPNKNITASFQETSLEEVLKKTLGKSFDYKVRGSYIIIQPVADKQSHKSNIEFVGEVVDARTGRSLANTSVYDVNNLSSTLSGEDGSYKLSTFFQDGVTAFAISKENYKDTVIRIVNQQIAPVKIELEPLEVTEEARDRTFRRFIDSLNIVRFLVNRKAKQHIRNVDMVEQRWLQVSFLPVIGTNGVMGGKIGNNVSLNMFAGYNHSVSGVELGGFFNVDRMDVKGFQAGGFGNIVGGQVDGAQLSGFVNLTPGGGSGTQLSGFVNHAGTRYSGLQGTGFVNVANNINGAQLSGFTNFTLLDMNGVQGTGFVNLAGRVRGVQGAGFLNMATAVNGVQASGFINMAGTVKGLQIGVLNIAKRVEKGATIGIVNIVKEGFHSFDVSANDITNLNFSFRSGTKHFYTLLTFGVVPQESTIWSMGIGVGTEVDWTDKIYTDFELSTNTVQPMDTWIEDAPSDYRFQVNFGFRLLKWASVNAGPVVHFFNYSSDNEALDLSTKFGGRPLFKSSGATSNSKVWVGYTAALRLF</sequence>